<evidence type="ECO:0000313" key="2">
    <source>
        <dbReference type="Proteomes" id="UP000005510"/>
    </source>
</evidence>
<organism evidence="1 2">
    <name type="scientific">Parabacteroides johnsonii DSM 18315</name>
    <dbReference type="NCBI Taxonomy" id="537006"/>
    <lineage>
        <taxon>Bacteria</taxon>
        <taxon>Pseudomonadati</taxon>
        <taxon>Bacteroidota</taxon>
        <taxon>Bacteroidia</taxon>
        <taxon>Bacteroidales</taxon>
        <taxon>Tannerellaceae</taxon>
        <taxon>Parabacteroides</taxon>
    </lineage>
</organism>
<sequence length="43" mass="5018">MDGAYSNIFTKIEHPDQQKKPYSFWEQSLSHKYISIQPSSVNS</sequence>
<name>B7B7N3_9BACT</name>
<dbReference type="AlphaFoldDB" id="B7B7N3"/>
<gene>
    <name evidence="1" type="ORF">PRABACTJOHN_01032</name>
</gene>
<dbReference type="HOGENOM" id="CLU_3237176_0_0_10"/>
<reference evidence="1 2" key="2">
    <citation type="submission" date="2008-10" db="EMBL/GenBank/DDBJ databases">
        <authorList>
            <person name="Fulton L."/>
            <person name="Clifton S."/>
            <person name="Fulton B."/>
            <person name="Xu J."/>
            <person name="Minx P."/>
            <person name="Pepin K.H."/>
            <person name="Johnson M."/>
            <person name="Bhonagiri V."/>
            <person name="Nash W.E."/>
            <person name="Mardis E.R."/>
            <person name="Wilson R.K."/>
        </authorList>
    </citation>
    <scope>NUCLEOTIDE SEQUENCE [LARGE SCALE GENOMIC DNA]</scope>
    <source>
        <strain evidence="1 2">DSM 18315</strain>
    </source>
</reference>
<comment type="caution">
    <text evidence="1">The sequence shown here is derived from an EMBL/GenBank/DDBJ whole genome shotgun (WGS) entry which is preliminary data.</text>
</comment>
<dbReference type="EMBL" id="ABYH01000074">
    <property type="protein sequence ID" value="EEC97562.1"/>
    <property type="molecule type" value="Genomic_DNA"/>
</dbReference>
<dbReference type="Proteomes" id="UP000005510">
    <property type="component" value="Unassembled WGS sequence"/>
</dbReference>
<reference evidence="1 2" key="1">
    <citation type="submission" date="2008-10" db="EMBL/GenBank/DDBJ databases">
        <title>Draft genome sequence of Parabacteroides johnsonii (DSM 18315).</title>
        <authorList>
            <person name="Sudarsanam P."/>
            <person name="Ley R."/>
            <person name="Guruge J."/>
            <person name="Turnbaugh P.J."/>
            <person name="Mahowald M."/>
            <person name="Liep D."/>
            <person name="Gordon J."/>
        </authorList>
    </citation>
    <scope>NUCLEOTIDE SEQUENCE [LARGE SCALE GENOMIC DNA]</scope>
    <source>
        <strain evidence="1 2">DSM 18315</strain>
    </source>
</reference>
<accession>B7B7N3</accession>
<proteinExistence type="predicted"/>
<protein>
    <submittedName>
        <fullName evidence="1">Uncharacterized protein</fullName>
    </submittedName>
</protein>
<evidence type="ECO:0000313" key="1">
    <source>
        <dbReference type="EMBL" id="EEC97562.1"/>
    </source>
</evidence>